<dbReference type="EMBL" id="BJXQ01000007">
    <property type="protein sequence ID" value="GEN03475.1"/>
    <property type="molecule type" value="Genomic_DNA"/>
</dbReference>
<protein>
    <submittedName>
        <fullName evidence="2">Low temperature requirement protein LtrA</fullName>
    </submittedName>
    <submittedName>
        <fullName evidence="3">Membrane protein</fullName>
    </submittedName>
</protein>
<feature type="transmembrane region" description="Helical" evidence="1">
    <location>
        <begin position="211"/>
        <end position="228"/>
    </location>
</feature>
<keyword evidence="1" id="KW-1133">Transmembrane helix</keyword>
<dbReference type="RefSeq" id="WP_052948196.1">
    <property type="nucleotide sequence ID" value="NZ_BAMW01000026.1"/>
</dbReference>
<proteinExistence type="predicted"/>
<dbReference type="AlphaFoldDB" id="A0A6N3T4X4"/>
<dbReference type="InterPro" id="IPR010640">
    <property type="entry name" value="Low_temperature_requirement_A"/>
</dbReference>
<keyword evidence="1" id="KW-0812">Transmembrane</keyword>
<reference evidence="2 4" key="1">
    <citation type="submission" date="2012-11" db="EMBL/GenBank/DDBJ databases">
        <title>Whole genome sequence of Acetobacter indonesiensis 5H-1.</title>
        <authorList>
            <person name="Azuma Y."/>
            <person name="Higashiura N."/>
            <person name="Hirakawa H."/>
            <person name="Matsushita K."/>
        </authorList>
    </citation>
    <scope>NUCLEOTIDE SEQUENCE [LARGE SCALE GENOMIC DNA]</scope>
    <source>
        <strain evidence="2 4">5H-1</strain>
    </source>
</reference>
<feature type="transmembrane region" description="Helical" evidence="1">
    <location>
        <begin position="170"/>
        <end position="191"/>
    </location>
</feature>
<evidence type="ECO:0000256" key="1">
    <source>
        <dbReference type="SAM" id="Phobius"/>
    </source>
</evidence>
<gene>
    <name evidence="2" type="ORF">Abin_026_003</name>
    <name evidence="3" type="ORF">AIN02nite_15000</name>
</gene>
<dbReference type="Proteomes" id="UP000321104">
    <property type="component" value="Unassembled WGS sequence"/>
</dbReference>
<sequence>MTGHPDIIPSFLRRRGDQPTRVTNEELFFDLVYVFLVTQISHGLLHHLSWLGALQTLVLWFAAWLGWQYTGWVTNWFDPRVPALRGVLFATMALALLCGAAAPEAFGPKGVEFALCYVLMQVGRSAFIVARLPKSHALAPNYRRILGWGLIAACFWVAGAFCPPGWRLTLWLIGVLCEYVSPMFGFALPGLGRSRTSDWTIDGGHLVERCQLFVIVALGETIMASGASMAEAEIWSVPKLAGFAASFLCTVAMWWLYFGTSSQTAEHAITHSPDPGRMGAYFHYLHALLIGGIIVTAVGMELMMENPMEYAEGAPVLIMMIGPVLYLLANATYRWVASSRLPRSQIISAIGLAALILLRAYIPMLAIGCVATLVLLAVGWNDKSSAKTSSV</sequence>
<evidence type="ECO:0000313" key="2">
    <source>
        <dbReference type="EMBL" id="GAN63357.1"/>
    </source>
</evidence>
<feature type="transmembrane region" description="Helical" evidence="1">
    <location>
        <begin position="114"/>
        <end position="133"/>
    </location>
</feature>
<evidence type="ECO:0000313" key="4">
    <source>
        <dbReference type="Proteomes" id="UP000032673"/>
    </source>
</evidence>
<organism evidence="3 5">
    <name type="scientific">Acetobacter indonesiensis</name>
    <dbReference type="NCBI Taxonomy" id="104101"/>
    <lineage>
        <taxon>Bacteria</taxon>
        <taxon>Pseudomonadati</taxon>
        <taxon>Pseudomonadota</taxon>
        <taxon>Alphaproteobacteria</taxon>
        <taxon>Acetobacterales</taxon>
        <taxon>Acetobacteraceae</taxon>
        <taxon>Acetobacter</taxon>
    </lineage>
</organism>
<evidence type="ECO:0000313" key="3">
    <source>
        <dbReference type="EMBL" id="GEN03475.1"/>
    </source>
</evidence>
<dbReference type="EMBL" id="BAMW01000026">
    <property type="protein sequence ID" value="GAN63357.1"/>
    <property type="molecule type" value="Genomic_DNA"/>
</dbReference>
<feature type="transmembrane region" description="Helical" evidence="1">
    <location>
        <begin position="240"/>
        <end position="258"/>
    </location>
</feature>
<dbReference type="PANTHER" id="PTHR36840:SF1">
    <property type="entry name" value="BLL5714 PROTEIN"/>
    <property type="match status" value="1"/>
</dbReference>
<keyword evidence="1" id="KW-0472">Membrane</keyword>
<dbReference type="Proteomes" id="UP000032673">
    <property type="component" value="Unassembled WGS sequence"/>
</dbReference>
<comment type="caution">
    <text evidence="3">The sequence shown here is derived from an EMBL/GenBank/DDBJ whole genome shotgun (WGS) entry which is preliminary data.</text>
</comment>
<dbReference type="PANTHER" id="PTHR36840">
    <property type="entry name" value="BLL5714 PROTEIN"/>
    <property type="match status" value="1"/>
</dbReference>
<feature type="transmembrane region" description="Helical" evidence="1">
    <location>
        <begin position="349"/>
        <end position="378"/>
    </location>
</feature>
<feature type="transmembrane region" description="Helical" evidence="1">
    <location>
        <begin position="145"/>
        <end position="163"/>
    </location>
</feature>
<accession>A0A6N3T4X4</accession>
<name>A0A6N3T4X4_9PROT</name>
<evidence type="ECO:0000313" key="5">
    <source>
        <dbReference type="Proteomes" id="UP000321104"/>
    </source>
</evidence>
<feature type="transmembrane region" description="Helical" evidence="1">
    <location>
        <begin position="278"/>
        <end position="298"/>
    </location>
</feature>
<reference evidence="3 5" key="2">
    <citation type="submission" date="2019-07" db="EMBL/GenBank/DDBJ databases">
        <title>Whole genome shotgun sequence of Acetobacter indonesiensis NBRC 16471.</title>
        <authorList>
            <person name="Hosoyama A."/>
            <person name="Uohara A."/>
            <person name="Ohji S."/>
            <person name="Ichikawa N."/>
        </authorList>
    </citation>
    <scope>NUCLEOTIDE SEQUENCE [LARGE SCALE GENOMIC DNA]</scope>
    <source>
        <strain evidence="3 5">NBRC 16471</strain>
    </source>
</reference>
<keyword evidence="4" id="KW-1185">Reference proteome</keyword>
<feature type="transmembrane region" description="Helical" evidence="1">
    <location>
        <begin position="83"/>
        <end position="102"/>
    </location>
</feature>
<feature type="transmembrane region" description="Helical" evidence="1">
    <location>
        <begin position="310"/>
        <end position="329"/>
    </location>
</feature>
<dbReference type="Pfam" id="PF06772">
    <property type="entry name" value="LtrA"/>
    <property type="match status" value="1"/>
</dbReference>
<feature type="transmembrane region" description="Helical" evidence="1">
    <location>
        <begin position="57"/>
        <end position="77"/>
    </location>
</feature>